<dbReference type="PANTHER" id="PTHR11474">
    <property type="entry name" value="TYROSINASE FAMILY MEMBER"/>
    <property type="match status" value="1"/>
</dbReference>
<gene>
    <name evidence="3" type="ORF">HAKA00212_LOCUS10883</name>
</gene>
<dbReference type="PANTHER" id="PTHR11474:SF126">
    <property type="entry name" value="TYROSINASE-LIKE PROTEIN TYR-1-RELATED"/>
    <property type="match status" value="1"/>
</dbReference>
<accession>A0A7S3XTX4</accession>
<dbReference type="AlphaFoldDB" id="A0A7S3XTX4"/>
<name>A0A7S3XTX4_HETAK</name>
<proteinExistence type="predicted"/>
<reference evidence="3" key="1">
    <citation type="submission" date="2021-01" db="EMBL/GenBank/DDBJ databases">
        <authorList>
            <person name="Corre E."/>
            <person name="Pelletier E."/>
            <person name="Niang G."/>
            <person name="Scheremetjew M."/>
            <person name="Finn R."/>
            <person name="Kale V."/>
            <person name="Holt S."/>
            <person name="Cochrane G."/>
            <person name="Meng A."/>
            <person name="Brown T."/>
            <person name="Cohen L."/>
        </authorList>
    </citation>
    <scope>NUCLEOTIDE SEQUENCE</scope>
    <source>
        <strain evidence="3">CCMP3107</strain>
    </source>
</reference>
<dbReference type="InterPro" id="IPR050316">
    <property type="entry name" value="Tyrosinase/Hemocyanin"/>
</dbReference>
<organism evidence="3">
    <name type="scientific">Heterosigma akashiwo</name>
    <name type="common">Chromophytic alga</name>
    <name type="synonym">Heterosigma carterae</name>
    <dbReference type="NCBI Taxonomy" id="2829"/>
    <lineage>
        <taxon>Eukaryota</taxon>
        <taxon>Sar</taxon>
        <taxon>Stramenopiles</taxon>
        <taxon>Ochrophyta</taxon>
        <taxon>Raphidophyceae</taxon>
        <taxon>Chattonellales</taxon>
        <taxon>Chattonellaceae</taxon>
        <taxon>Heterosigma</taxon>
    </lineage>
</organism>
<evidence type="ECO:0000313" key="3">
    <source>
        <dbReference type="EMBL" id="CAE0632178.1"/>
    </source>
</evidence>
<dbReference type="EMBL" id="HBIU01023433">
    <property type="protein sequence ID" value="CAE0632178.1"/>
    <property type="molecule type" value="Transcribed_RNA"/>
</dbReference>
<keyword evidence="1" id="KW-0186">Copper</keyword>
<evidence type="ECO:0000256" key="1">
    <source>
        <dbReference type="ARBA" id="ARBA00023008"/>
    </source>
</evidence>
<feature type="region of interest" description="Disordered" evidence="2">
    <location>
        <begin position="1"/>
        <end position="24"/>
    </location>
</feature>
<protein>
    <recommendedName>
        <fullName evidence="4">Tyrosinase copper-binding domain-containing protein</fullName>
    </recommendedName>
</protein>
<evidence type="ECO:0000256" key="2">
    <source>
        <dbReference type="SAM" id="MobiDB-lite"/>
    </source>
</evidence>
<dbReference type="SUPFAM" id="SSF48056">
    <property type="entry name" value="Di-copper centre-containing domain"/>
    <property type="match status" value="1"/>
</dbReference>
<sequence>MRLVSGPPARVVRTSGPARPFLPDPQVPGGLDGLSVHFGRLYYSSAGRLFSGDTHDVMAAGAGAAAAAAAAAFLQGGQGGFHVEAWAPADGLALAPATEYTEERGDAPPFSEYPWAPGPIVELHRPTTLRVVAPKEGFEYEWLYNGETRPGPELAVLLTEDGEDRPVVLRELDPAAAGAHEGQGEAARELRTFLVGRRVRRELRQLTDEDRERFFQGLEAMVKTPPEEGRARYGPAFRNNDHFVHLHNVLAGARDCDHLHLGRGFLFNHVGITLEMEQALQVVDPALSIPFWDFTLDSHTVMTKHNGDWNKLWESPVFDPEWFGDCHNEHQTVTEGRWAWALKIPEDQWDNQVRNSYGQLRSPWNNNPFPYVQRFHEISGVPVFELNDGFPTCKHHYYVNVAHDRWMDYVQKVSSEPHGTVHGVLGGVKNDHHTFEGLAELLSERDVLALRVRSPHAPKEIWRSGLMECPEYCAPDTPAEECKCTCGPDLRARMEADPAVFDAYVSVGLATRFKYAYDEETVKDAMELVCQAGYIIGDQEESASPADPIFWPIHPTIERLFMWKLLNGGFEDDTWPEEENYTGPMRESLIKECSGHNPSDLLPWNLKMAGDTAPTRYTNSQMYALNNPEGDYRLPYVYDNFKWDHCLEEGYDFDSVGWVKL</sequence>
<evidence type="ECO:0008006" key="4">
    <source>
        <dbReference type="Google" id="ProtNLM"/>
    </source>
</evidence>
<dbReference type="InterPro" id="IPR008922">
    <property type="entry name" value="Di-copper_centre_dom_sf"/>
</dbReference>
<dbReference type="Gene3D" id="1.10.1280.10">
    <property type="entry name" value="Di-copper center containing domain from catechol oxidase"/>
    <property type="match status" value="1"/>
</dbReference>